<proteinExistence type="inferred from homology"/>
<organism evidence="4 5">
    <name type="scientific">Intrasporangium chromatireducens Q5-1</name>
    <dbReference type="NCBI Taxonomy" id="584657"/>
    <lineage>
        <taxon>Bacteria</taxon>
        <taxon>Bacillati</taxon>
        <taxon>Actinomycetota</taxon>
        <taxon>Actinomycetes</taxon>
        <taxon>Micrococcales</taxon>
        <taxon>Intrasporangiaceae</taxon>
        <taxon>Intrasporangium</taxon>
    </lineage>
</organism>
<sequence length="225" mass="24086">MPELSVLLGTALAGVVAGAAMQSQLVHLRYRLEDEHHLPKRSAVWIIPVTGVLTMLLWAILAPGFPPFIPATYVVAGWVMVALAFIDLDVHRLPDKIQLPAYPVLAALLAVCSHLTGDWGALLRAGICGAALWLFYFLLIFVLPAGSIGFGDVKLAGLLGMLLGWLTWSHIIIATMATFLIGGVVAAALLVTRRKGRKDEFAYGPSMLLGAVVAIASPLFLRSLL</sequence>
<dbReference type="Proteomes" id="UP000019494">
    <property type="component" value="Unassembled WGS sequence"/>
</dbReference>
<dbReference type="InterPro" id="IPR050882">
    <property type="entry name" value="Prepilin_peptidase/N-MTase"/>
</dbReference>
<dbReference type="Gene3D" id="1.20.120.1220">
    <property type="match status" value="1"/>
</dbReference>
<feature type="transmembrane region" description="Helical" evidence="2">
    <location>
        <begin position="101"/>
        <end position="123"/>
    </location>
</feature>
<dbReference type="PANTHER" id="PTHR30487:SF0">
    <property type="entry name" value="PREPILIN LEADER PEPTIDASE_N-METHYLTRANSFERASE-RELATED"/>
    <property type="match status" value="1"/>
</dbReference>
<keyword evidence="5" id="KW-1185">Reference proteome</keyword>
<dbReference type="GO" id="GO:0006465">
    <property type="term" value="P:signal peptide processing"/>
    <property type="evidence" value="ECO:0007669"/>
    <property type="project" value="TreeGrafter"/>
</dbReference>
<dbReference type="Pfam" id="PF01478">
    <property type="entry name" value="Peptidase_A24"/>
    <property type="match status" value="1"/>
</dbReference>
<dbReference type="PANTHER" id="PTHR30487">
    <property type="entry name" value="TYPE 4 PREPILIN-LIKE PROTEINS LEADER PEPTIDE-PROCESSING ENZYME"/>
    <property type="match status" value="1"/>
</dbReference>
<keyword evidence="2" id="KW-1133">Transmembrane helix</keyword>
<feature type="transmembrane region" description="Helical" evidence="2">
    <location>
        <begin position="43"/>
        <end position="61"/>
    </location>
</feature>
<dbReference type="AlphaFoldDB" id="W9GRH6"/>
<evidence type="ECO:0000256" key="1">
    <source>
        <dbReference type="ARBA" id="ARBA00005801"/>
    </source>
</evidence>
<evidence type="ECO:0000256" key="2">
    <source>
        <dbReference type="SAM" id="Phobius"/>
    </source>
</evidence>
<feature type="transmembrane region" description="Helical" evidence="2">
    <location>
        <begin position="130"/>
        <end position="151"/>
    </location>
</feature>
<dbReference type="RefSeq" id="WP_034712790.1">
    <property type="nucleotide sequence ID" value="NZ_AWQS01000007.1"/>
</dbReference>
<comment type="caution">
    <text evidence="4">The sequence shown here is derived from an EMBL/GenBank/DDBJ whole genome shotgun (WGS) entry which is preliminary data.</text>
</comment>
<keyword evidence="2" id="KW-0472">Membrane</keyword>
<dbReference type="GO" id="GO:0005886">
    <property type="term" value="C:plasma membrane"/>
    <property type="evidence" value="ECO:0007669"/>
    <property type="project" value="TreeGrafter"/>
</dbReference>
<evidence type="ECO:0000259" key="3">
    <source>
        <dbReference type="Pfam" id="PF01478"/>
    </source>
</evidence>
<gene>
    <name evidence="4" type="ORF">N864_03410</name>
</gene>
<keyword evidence="2" id="KW-0812">Transmembrane</keyword>
<evidence type="ECO:0000313" key="5">
    <source>
        <dbReference type="Proteomes" id="UP000019494"/>
    </source>
</evidence>
<dbReference type="EMBL" id="AWQS01000007">
    <property type="protein sequence ID" value="EWT07642.1"/>
    <property type="molecule type" value="Genomic_DNA"/>
</dbReference>
<name>W9GRH6_9MICO</name>
<feature type="transmembrane region" description="Helical" evidence="2">
    <location>
        <begin position="171"/>
        <end position="191"/>
    </location>
</feature>
<reference evidence="5" key="1">
    <citation type="submission" date="2013-08" db="EMBL/GenBank/DDBJ databases">
        <title>Intrasporangium oryzae NRRL B-24470.</title>
        <authorList>
            <person name="Liu H."/>
            <person name="Wang G."/>
        </authorList>
    </citation>
    <scope>NUCLEOTIDE SEQUENCE [LARGE SCALE GENOMIC DNA]</scope>
    <source>
        <strain evidence="5">Q5-1</strain>
    </source>
</reference>
<protein>
    <recommendedName>
        <fullName evidence="3">Prepilin type IV endopeptidase peptidase domain-containing protein</fullName>
    </recommendedName>
</protein>
<dbReference type="OrthoDB" id="2087435at2"/>
<comment type="similarity">
    <text evidence="1">Belongs to the peptidase A24 family.</text>
</comment>
<dbReference type="GO" id="GO:0004190">
    <property type="term" value="F:aspartic-type endopeptidase activity"/>
    <property type="evidence" value="ECO:0007669"/>
    <property type="project" value="InterPro"/>
</dbReference>
<feature type="transmembrane region" description="Helical" evidence="2">
    <location>
        <begin position="68"/>
        <end position="86"/>
    </location>
</feature>
<accession>W9GRH6</accession>
<feature type="transmembrane region" description="Helical" evidence="2">
    <location>
        <begin position="203"/>
        <end position="221"/>
    </location>
</feature>
<feature type="domain" description="Prepilin type IV endopeptidase peptidase" evidence="3">
    <location>
        <begin position="75"/>
        <end position="186"/>
    </location>
</feature>
<dbReference type="InterPro" id="IPR000045">
    <property type="entry name" value="Prepilin_IV_endopep_pep"/>
</dbReference>
<evidence type="ECO:0000313" key="4">
    <source>
        <dbReference type="EMBL" id="EWT07642.1"/>
    </source>
</evidence>